<proteinExistence type="predicted"/>
<evidence type="ECO:0000313" key="2">
    <source>
        <dbReference type="EMBL" id="GFO22865.1"/>
    </source>
</evidence>
<evidence type="ECO:0000313" key="3">
    <source>
        <dbReference type="Proteomes" id="UP000735302"/>
    </source>
</evidence>
<gene>
    <name evidence="2" type="ORF">PoB_004937000</name>
</gene>
<dbReference type="EMBL" id="BLXT01005456">
    <property type="protein sequence ID" value="GFO22865.1"/>
    <property type="molecule type" value="Genomic_DNA"/>
</dbReference>
<protein>
    <submittedName>
        <fullName evidence="2">Uncharacterized protein</fullName>
    </submittedName>
</protein>
<dbReference type="Proteomes" id="UP000735302">
    <property type="component" value="Unassembled WGS sequence"/>
</dbReference>
<feature type="region of interest" description="Disordered" evidence="1">
    <location>
        <begin position="92"/>
        <end position="112"/>
    </location>
</feature>
<sequence length="112" mass="12241">MTIFYGDQQNLCTNAALHQAATNLEAFQQQGFTFTRSLRDIFGQQMPNDAGGLQTLLTFGSDEADLTNVLSMLIRAIQATFQRQLSRYLPGGELSKPSEDLINQAASAPPTT</sequence>
<organism evidence="2 3">
    <name type="scientific">Plakobranchus ocellatus</name>
    <dbReference type="NCBI Taxonomy" id="259542"/>
    <lineage>
        <taxon>Eukaryota</taxon>
        <taxon>Metazoa</taxon>
        <taxon>Spiralia</taxon>
        <taxon>Lophotrochozoa</taxon>
        <taxon>Mollusca</taxon>
        <taxon>Gastropoda</taxon>
        <taxon>Heterobranchia</taxon>
        <taxon>Euthyneura</taxon>
        <taxon>Panpulmonata</taxon>
        <taxon>Sacoglossa</taxon>
        <taxon>Placobranchoidea</taxon>
        <taxon>Plakobranchidae</taxon>
        <taxon>Plakobranchus</taxon>
    </lineage>
</organism>
<name>A0AAV4BU88_9GAST</name>
<comment type="caution">
    <text evidence="2">The sequence shown here is derived from an EMBL/GenBank/DDBJ whole genome shotgun (WGS) entry which is preliminary data.</text>
</comment>
<accession>A0AAV4BU88</accession>
<reference evidence="2 3" key="1">
    <citation type="journal article" date="2021" name="Elife">
        <title>Chloroplast acquisition without the gene transfer in kleptoplastic sea slugs, Plakobranchus ocellatus.</title>
        <authorList>
            <person name="Maeda T."/>
            <person name="Takahashi S."/>
            <person name="Yoshida T."/>
            <person name="Shimamura S."/>
            <person name="Takaki Y."/>
            <person name="Nagai Y."/>
            <person name="Toyoda A."/>
            <person name="Suzuki Y."/>
            <person name="Arimoto A."/>
            <person name="Ishii H."/>
            <person name="Satoh N."/>
            <person name="Nishiyama T."/>
            <person name="Hasebe M."/>
            <person name="Maruyama T."/>
            <person name="Minagawa J."/>
            <person name="Obokata J."/>
            <person name="Shigenobu S."/>
        </authorList>
    </citation>
    <scope>NUCLEOTIDE SEQUENCE [LARGE SCALE GENOMIC DNA]</scope>
</reference>
<keyword evidence="3" id="KW-1185">Reference proteome</keyword>
<dbReference type="AlphaFoldDB" id="A0AAV4BU88"/>
<evidence type="ECO:0000256" key="1">
    <source>
        <dbReference type="SAM" id="MobiDB-lite"/>
    </source>
</evidence>